<dbReference type="InterPro" id="IPR004697">
    <property type="entry name" value="AbgT"/>
</dbReference>
<feature type="transmembrane region" description="Helical" evidence="1">
    <location>
        <begin position="93"/>
        <end position="117"/>
    </location>
</feature>
<name>A0ABW5D4E2_9BACT</name>
<dbReference type="PANTHER" id="PTHR30282:SF0">
    <property type="entry name" value="P-AMINOBENZOYL-GLUTAMATE TRANSPORT PROTEIN"/>
    <property type="match status" value="1"/>
</dbReference>
<reference evidence="3" key="1">
    <citation type="journal article" date="2019" name="Int. J. Syst. Evol. Microbiol.">
        <title>The Global Catalogue of Microorganisms (GCM) 10K type strain sequencing project: providing services to taxonomists for standard genome sequencing and annotation.</title>
        <authorList>
            <consortium name="The Broad Institute Genomics Platform"/>
            <consortium name="The Broad Institute Genome Sequencing Center for Infectious Disease"/>
            <person name="Wu L."/>
            <person name="Ma J."/>
        </authorList>
    </citation>
    <scope>NUCLEOTIDE SEQUENCE [LARGE SCALE GENOMIC DNA]</scope>
    <source>
        <strain evidence="3">CGMCC 4.1782</strain>
    </source>
</reference>
<feature type="transmembrane region" description="Helical" evidence="1">
    <location>
        <begin position="29"/>
        <end position="46"/>
    </location>
</feature>
<proteinExistence type="predicted"/>
<evidence type="ECO:0000313" key="3">
    <source>
        <dbReference type="Proteomes" id="UP001597374"/>
    </source>
</evidence>
<protein>
    <submittedName>
        <fullName evidence="2">AbgT family transporter</fullName>
    </submittedName>
</protein>
<sequence length="510" mass="54497">MIEVEKKKSGVDKFLSVVERIGNALPHPATLFAGFALLVIILSWIASQFDMAVVHPGTGETVTPVNLLSRDGLHRILTQMVTNFTGFAPLGTVLVSLLGIGIAEGTGLIGAVLRLVVLSSPKRLLTFVIVFAGVISNTASEVGYVLLVPLAAVIFLAAGRHPLAGLAAAFAGVSGGYSANLLLGTVDPLLAGLSTEAAKIIDPNYAVNPAANYYFMFVSTFIISALGTWITEKVVIPRLGEYEGDEKPQSIDRLSPQEKRGILYATIAVLLMVAFILGGLIPEGGYLRDPKTGEILHSPFMSGIVAFIFLLAGIAGVAYGIGAKTIRNDSDVMRGMAKSMETLGSYIVLVFFAAQFVAYFNWTNLGLILAINGAGVLKTLGLSGIPLMITFIMVAATINMIMGSASAKWAIMAPVFIPMFMLLGYTPEFTQTAYRIGDSVTNIISPMMSYFALIVAFIQRYDKKAGIGTVISTMLPYTVAFFIGWTILFIIWILLDLPLGPGAEMYMPKP</sequence>
<dbReference type="EMBL" id="JBHUIM010000003">
    <property type="protein sequence ID" value="MFD2248448.1"/>
    <property type="molecule type" value="Genomic_DNA"/>
</dbReference>
<feature type="transmembrane region" description="Helical" evidence="1">
    <location>
        <begin position="382"/>
        <end position="402"/>
    </location>
</feature>
<dbReference type="RefSeq" id="WP_250431520.1">
    <property type="nucleotide sequence ID" value="NZ_JALPRR010000004.1"/>
</dbReference>
<comment type="caution">
    <text evidence="2">The sequence shown here is derived from an EMBL/GenBank/DDBJ whole genome shotgun (WGS) entry which is preliminary data.</text>
</comment>
<feature type="transmembrane region" description="Helical" evidence="1">
    <location>
        <begin position="470"/>
        <end position="495"/>
    </location>
</feature>
<evidence type="ECO:0000256" key="1">
    <source>
        <dbReference type="SAM" id="Phobius"/>
    </source>
</evidence>
<feature type="transmembrane region" description="Helical" evidence="1">
    <location>
        <begin position="124"/>
        <end position="157"/>
    </location>
</feature>
<feature type="transmembrane region" description="Helical" evidence="1">
    <location>
        <begin position="409"/>
        <end position="427"/>
    </location>
</feature>
<feature type="transmembrane region" description="Helical" evidence="1">
    <location>
        <begin position="301"/>
        <end position="322"/>
    </location>
</feature>
<feature type="transmembrane region" description="Helical" evidence="1">
    <location>
        <begin position="343"/>
        <end position="362"/>
    </location>
</feature>
<keyword evidence="1" id="KW-0472">Membrane</keyword>
<feature type="transmembrane region" description="Helical" evidence="1">
    <location>
        <begin position="213"/>
        <end position="231"/>
    </location>
</feature>
<feature type="transmembrane region" description="Helical" evidence="1">
    <location>
        <begin position="262"/>
        <end position="281"/>
    </location>
</feature>
<dbReference type="Proteomes" id="UP001597374">
    <property type="component" value="Unassembled WGS sequence"/>
</dbReference>
<organism evidence="2 3">
    <name type="scientific">Pontibacter ruber</name>
    <dbReference type="NCBI Taxonomy" id="1343895"/>
    <lineage>
        <taxon>Bacteria</taxon>
        <taxon>Pseudomonadati</taxon>
        <taxon>Bacteroidota</taxon>
        <taxon>Cytophagia</taxon>
        <taxon>Cytophagales</taxon>
        <taxon>Hymenobacteraceae</taxon>
        <taxon>Pontibacter</taxon>
    </lineage>
</organism>
<keyword evidence="3" id="KW-1185">Reference proteome</keyword>
<dbReference type="PANTHER" id="PTHR30282">
    <property type="entry name" value="P-AMINOBENZOYL GLUTAMATE TRANSPORTER"/>
    <property type="match status" value="1"/>
</dbReference>
<gene>
    <name evidence="2" type="ORF">ACFSKP_19430</name>
</gene>
<dbReference type="Pfam" id="PF03806">
    <property type="entry name" value="ABG_transport"/>
    <property type="match status" value="1"/>
</dbReference>
<accession>A0ABW5D4E2</accession>
<feature type="transmembrane region" description="Helical" evidence="1">
    <location>
        <begin position="439"/>
        <end position="458"/>
    </location>
</feature>
<keyword evidence="1" id="KW-1133">Transmembrane helix</keyword>
<evidence type="ECO:0000313" key="2">
    <source>
        <dbReference type="EMBL" id="MFD2248448.1"/>
    </source>
</evidence>
<keyword evidence="1" id="KW-0812">Transmembrane</keyword>